<keyword evidence="1" id="KW-0812">Transmembrane</keyword>
<name>A0A7J8IML6_ROUAE</name>
<gene>
    <name evidence="2" type="ORF">HJG63_010622</name>
</gene>
<dbReference type="Proteomes" id="UP000593571">
    <property type="component" value="Unassembled WGS sequence"/>
</dbReference>
<proteinExistence type="predicted"/>
<keyword evidence="1" id="KW-0472">Membrane</keyword>
<keyword evidence="1" id="KW-1133">Transmembrane helix</keyword>
<sequence>MKKPLYFSELRMFASHPALLQNLFFSWGIMVKFEVAEVSSVTSLLHEITKYTASFSYPTATFFAKHFNILSLPLVCRCPQCSIIPFLITFIFLWYCYNYSYLMNIKICCYWDICAYLIVSLYYNS</sequence>
<reference evidence="2 3" key="1">
    <citation type="journal article" date="2020" name="Nature">
        <title>Six reference-quality genomes reveal evolution of bat adaptations.</title>
        <authorList>
            <person name="Jebb D."/>
            <person name="Huang Z."/>
            <person name="Pippel M."/>
            <person name="Hughes G.M."/>
            <person name="Lavrichenko K."/>
            <person name="Devanna P."/>
            <person name="Winkler S."/>
            <person name="Jermiin L.S."/>
            <person name="Skirmuntt E.C."/>
            <person name="Katzourakis A."/>
            <person name="Burkitt-Gray L."/>
            <person name="Ray D.A."/>
            <person name="Sullivan K.A.M."/>
            <person name="Roscito J.G."/>
            <person name="Kirilenko B.M."/>
            <person name="Davalos L.M."/>
            <person name="Corthals A.P."/>
            <person name="Power M.L."/>
            <person name="Jones G."/>
            <person name="Ransome R.D."/>
            <person name="Dechmann D.K.N."/>
            <person name="Locatelli A.G."/>
            <person name="Puechmaille S.J."/>
            <person name="Fedrigo O."/>
            <person name="Jarvis E.D."/>
            <person name="Hiller M."/>
            <person name="Vernes S.C."/>
            <person name="Myers E.W."/>
            <person name="Teeling E.C."/>
        </authorList>
    </citation>
    <scope>NUCLEOTIDE SEQUENCE [LARGE SCALE GENOMIC DNA]</scope>
    <source>
        <strain evidence="2">MRouAeg1</strain>
        <tissue evidence="2">Muscle</tissue>
    </source>
</reference>
<organism evidence="2 3">
    <name type="scientific">Rousettus aegyptiacus</name>
    <name type="common">Egyptian fruit bat</name>
    <name type="synonym">Pteropus aegyptiacus</name>
    <dbReference type="NCBI Taxonomy" id="9407"/>
    <lineage>
        <taxon>Eukaryota</taxon>
        <taxon>Metazoa</taxon>
        <taxon>Chordata</taxon>
        <taxon>Craniata</taxon>
        <taxon>Vertebrata</taxon>
        <taxon>Euteleostomi</taxon>
        <taxon>Mammalia</taxon>
        <taxon>Eutheria</taxon>
        <taxon>Laurasiatheria</taxon>
        <taxon>Chiroptera</taxon>
        <taxon>Yinpterochiroptera</taxon>
        <taxon>Pteropodoidea</taxon>
        <taxon>Pteropodidae</taxon>
        <taxon>Rousettinae</taxon>
        <taxon>Rousettus</taxon>
    </lineage>
</organism>
<evidence type="ECO:0000313" key="3">
    <source>
        <dbReference type="Proteomes" id="UP000593571"/>
    </source>
</evidence>
<accession>A0A7J8IML6</accession>
<protein>
    <submittedName>
        <fullName evidence="2">Uncharacterized protein</fullName>
    </submittedName>
</protein>
<comment type="caution">
    <text evidence="2">The sequence shown here is derived from an EMBL/GenBank/DDBJ whole genome shotgun (WGS) entry which is preliminary data.</text>
</comment>
<dbReference type="EMBL" id="JACASE010000003">
    <property type="protein sequence ID" value="KAF6485405.1"/>
    <property type="molecule type" value="Genomic_DNA"/>
</dbReference>
<keyword evidence="3" id="KW-1185">Reference proteome</keyword>
<dbReference type="AlphaFoldDB" id="A0A7J8IML6"/>
<evidence type="ECO:0000313" key="2">
    <source>
        <dbReference type="EMBL" id="KAF6485405.1"/>
    </source>
</evidence>
<evidence type="ECO:0000256" key="1">
    <source>
        <dbReference type="SAM" id="Phobius"/>
    </source>
</evidence>
<feature type="transmembrane region" description="Helical" evidence="1">
    <location>
        <begin position="74"/>
        <end position="95"/>
    </location>
</feature>